<evidence type="ECO:0000313" key="7">
    <source>
        <dbReference type="EMBL" id="MCY9596867.1"/>
    </source>
</evidence>
<keyword evidence="4" id="KW-0408">Iron</keyword>
<dbReference type="InterPro" id="IPR017941">
    <property type="entry name" value="Rieske_2Fe-2S"/>
</dbReference>
<evidence type="ECO:0000256" key="2">
    <source>
        <dbReference type="ARBA" id="ARBA00022723"/>
    </source>
</evidence>
<dbReference type="GO" id="GO:0004497">
    <property type="term" value="F:monooxygenase activity"/>
    <property type="evidence" value="ECO:0007669"/>
    <property type="project" value="UniProtKB-ARBA"/>
</dbReference>
<dbReference type="Gene3D" id="3.90.380.10">
    <property type="entry name" value="Naphthalene 1,2-dioxygenase Alpha Subunit, Chain A, domain 1"/>
    <property type="match status" value="1"/>
</dbReference>
<dbReference type="InterPro" id="IPR036922">
    <property type="entry name" value="Rieske_2Fe-2S_sf"/>
</dbReference>
<dbReference type="GO" id="GO:0051213">
    <property type="term" value="F:dioxygenase activity"/>
    <property type="evidence" value="ECO:0007669"/>
    <property type="project" value="UniProtKB-KW"/>
</dbReference>
<dbReference type="Proteomes" id="UP000288943">
    <property type="component" value="Chromosome"/>
</dbReference>
<evidence type="ECO:0000256" key="3">
    <source>
        <dbReference type="ARBA" id="ARBA00023002"/>
    </source>
</evidence>
<dbReference type="EMBL" id="JAMDMJ010000015">
    <property type="protein sequence ID" value="MCY9596867.1"/>
    <property type="molecule type" value="Genomic_DNA"/>
</dbReference>
<dbReference type="KEGG" id="pchi:PC41400_20010"/>
<evidence type="ECO:0000256" key="1">
    <source>
        <dbReference type="ARBA" id="ARBA00022714"/>
    </source>
</evidence>
<reference evidence="7 10" key="2">
    <citation type="submission" date="2022-05" db="EMBL/GenBank/DDBJ databases">
        <title>Genome Sequencing of Bee-Associated Microbes.</title>
        <authorList>
            <person name="Dunlap C."/>
        </authorList>
    </citation>
    <scope>NUCLEOTIDE SEQUENCE [LARGE SCALE GENOMIC DNA]</scope>
    <source>
        <strain evidence="7 10">NRRL B-23120</strain>
    </source>
</reference>
<dbReference type="SUPFAM" id="SSF55961">
    <property type="entry name" value="Bet v1-like"/>
    <property type="match status" value="1"/>
</dbReference>
<name>A0A410WZS3_9BACL</name>
<evidence type="ECO:0000313" key="8">
    <source>
        <dbReference type="EMBL" id="QAV19817.1"/>
    </source>
</evidence>
<dbReference type="PANTHER" id="PTHR21266">
    <property type="entry name" value="IRON-SULFUR DOMAIN CONTAINING PROTEIN"/>
    <property type="match status" value="1"/>
</dbReference>
<evidence type="ECO:0000313" key="9">
    <source>
        <dbReference type="Proteomes" id="UP000288943"/>
    </source>
</evidence>
<dbReference type="CDD" id="cd03469">
    <property type="entry name" value="Rieske_RO_Alpha_N"/>
    <property type="match status" value="1"/>
</dbReference>
<dbReference type="Pfam" id="PF19112">
    <property type="entry name" value="VanA_C"/>
    <property type="match status" value="1"/>
</dbReference>
<proteinExistence type="predicted"/>
<protein>
    <submittedName>
        <fullName evidence="8">Aromatic ring-hydroxylating dioxygenase subunit alpha</fullName>
    </submittedName>
</protein>
<dbReference type="GO" id="GO:0051537">
    <property type="term" value="F:2 iron, 2 sulfur cluster binding"/>
    <property type="evidence" value="ECO:0007669"/>
    <property type="project" value="UniProtKB-KW"/>
</dbReference>
<dbReference type="InterPro" id="IPR044043">
    <property type="entry name" value="VanA_C_cat"/>
</dbReference>
<keyword evidence="10" id="KW-1185">Reference proteome</keyword>
<dbReference type="InterPro" id="IPR050584">
    <property type="entry name" value="Cholesterol_7-desaturase"/>
</dbReference>
<evidence type="ECO:0000259" key="6">
    <source>
        <dbReference type="PROSITE" id="PS51296"/>
    </source>
</evidence>
<dbReference type="RefSeq" id="WP_042227173.1">
    <property type="nucleotide sequence ID" value="NZ_CP026520.1"/>
</dbReference>
<organism evidence="8 9">
    <name type="scientific">Paenibacillus chitinolyticus</name>
    <dbReference type="NCBI Taxonomy" id="79263"/>
    <lineage>
        <taxon>Bacteria</taxon>
        <taxon>Bacillati</taxon>
        <taxon>Bacillota</taxon>
        <taxon>Bacilli</taxon>
        <taxon>Bacillales</taxon>
        <taxon>Paenibacillaceae</taxon>
        <taxon>Paenibacillus</taxon>
    </lineage>
</organism>
<dbReference type="GO" id="GO:0046872">
    <property type="term" value="F:metal ion binding"/>
    <property type="evidence" value="ECO:0007669"/>
    <property type="project" value="UniProtKB-KW"/>
</dbReference>
<sequence length="358" mass="40036">MNLTKNDVCQSGDGKEALYAELEKHWLPLCPSRELKRKPLGLTVLDVPLVLFRTEEGAHALLDRCPHRNVPLSGGRLTAGKLVCPYHGWEFDGTGACTRVPGLCTFKPGPHHDASPAALRERDGFLWVRLGGEARSGEPQEASVPEPLALPFMNNPEYYSFVWKTAVRGSLLNAAENLLDATHTHYVHAGLIRTDGGRQTVNARIRAEGASVEIEYTGESGQAGLISRLFERDRQRSFGRFYMPGVAQIEYSSAKGLTLLITAVMRPTSFAYQDIYAVITMKRGRFTNGLKKRVLTPFLKKALNQDITIVETQQRTIERWGGESFHSTQADLIRPYLEQLMKGKVYDTPHEKKVQLFV</sequence>
<dbReference type="Pfam" id="PF00355">
    <property type="entry name" value="Rieske"/>
    <property type="match status" value="1"/>
</dbReference>
<evidence type="ECO:0000256" key="5">
    <source>
        <dbReference type="ARBA" id="ARBA00023014"/>
    </source>
</evidence>
<evidence type="ECO:0000313" key="10">
    <source>
        <dbReference type="Proteomes" id="UP001527202"/>
    </source>
</evidence>
<dbReference type="PROSITE" id="PS51296">
    <property type="entry name" value="RIESKE"/>
    <property type="match status" value="1"/>
</dbReference>
<dbReference type="Gene3D" id="2.102.10.10">
    <property type="entry name" value="Rieske [2Fe-2S] iron-sulphur domain"/>
    <property type="match status" value="1"/>
</dbReference>
<keyword evidence="5" id="KW-0411">Iron-sulfur</keyword>
<dbReference type="OrthoDB" id="9800776at2"/>
<dbReference type="GeneID" id="95377082"/>
<dbReference type="SUPFAM" id="SSF50022">
    <property type="entry name" value="ISP domain"/>
    <property type="match status" value="1"/>
</dbReference>
<dbReference type="Proteomes" id="UP001527202">
    <property type="component" value="Unassembled WGS sequence"/>
</dbReference>
<dbReference type="AlphaFoldDB" id="A0A410WZS3"/>
<keyword evidence="3" id="KW-0560">Oxidoreductase</keyword>
<reference evidence="8 9" key="1">
    <citation type="submission" date="2018-01" db="EMBL/GenBank/DDBJ databases">
        <title>The whole genome sequencing and assembly of Paenibacillus chitinolyticus KCCM 41400 strain.</title>
        <authorList>
            <person name="Kim J.-Y."/>
            <person name="Park M.-K."/>
            <person name="Lee Y.-J."/>
            <person name="Yi H."/>
            <person name="Bahn Y.-S."/>
            <person name="Kim J.F."/>
            <person name="Lee D.-W."/>
        </authorList>
    </citation>
    <scope>NUCLEOTIDE SEQUENCE [LARGE SCALE GENOMIC DNA]</scope>
    <source>
        <strain evidence="8 9">KCCM 41400</strain>
    </source>
</reference>
<evidence type="ECO:0000256" key="4">
    <source>
        <dbReference type="ARBA" id="ARBA00023004"/>
    </source>
</evidence>
<feature type="domain" description="Rieske" evidence="6">
    <location>
        <begin position="26"/>
        <end position="128"/>
    </location>
</feature>
<dbReference type="PANTHER" id="PTHR21266:SF60">
    <property type="entry name" value="3-KETOSTEROID-9-ALPHA-MONOOXYGENASE, OXYGENASE COMPONENT"/>
    <property type="match status" value="1"/>
</dbReference>
<keyword evidence="8" id="KW-0223">Dioxygenase</keyword>
<keyword evidence="1" id="KW-0001">2Fe-2S</keyword>
<dbReference type="EMBL" id="CP026520">
    <property type="protein sequence ID" value="QAV19817.1"/>
    <property type="molecule type" value="Genomic_DNA"/>
</dbReference>
<gene>
    <name evidence="7" type="ORF">M5X16_13895</name>
    <name evidence="8" type="ORF">PC41400_20010</name>
</gene>
<accession>A0A410WZS3</accession>
<dbReference type="GO" id="GO:0016705">
    <property type="term" value="F:oxidoreductase activity, acting on paired donors, with incorporation or reduction of molecular oxygen"/>
    <property type="evidence" value="ECO:0007669"/>
    <property type="project" value="UniProtKB-ARBA"/>
</dbReference>
<keyword evidence="2" id="KW-0479">Metal-binding</keyword>